<evidence type="ECO:0000259" key="9">
    <source>
        <dbReference type="PROSITE" id="PS50111"/>
    </source>
</evidence>
<evidence type="ECO:0000259" key="10">
    <source>
        <dbReference type="PROSITE" id="PS50192"/>
    </source>
</evidence>
<dbReference type="InterPro" id="IPR000727">
    <property type="entry name" value="T_SNARE_dom"/>
</dbReference>
<keyword evidence="2" id="KW-1003">Cell membrane</keyword>
<gene>
    <name evidence="11" type="ORF">NEJAP_2905</name>
</gene>
<keyword evidence="6 8" id="KW-0807">Transducer</keyword>
<protein>
    <submittedName>
        <fullName evidence="11">Methyl-accepting chemotaxis protein</fullName>
    </submittedName>
</protein>
<sequence>MTIKAKLFLGFGLLIAISFLSSLLVFSQLEKTLDKQKLLLDVRYPTVEAGERLSGAISQTLSGLRGYLILGDDPVKAGIFRNERALGWHKLDAALSELNTFSQQWTVPNNITKLNEMQQLIDEFRISQQEIEGIAHTSANIPSFDILLTKAAPRASKTVAALTALIEKEVENTSSYERKQLLKTLADSRASFALGLANIRAYLLSGDEKFQAKFLALWDKNELQFKTLKASSALFAFNQKNQWNEYKKHRAEFRPYVDEMFASRSSSDWNKANAWLGTKAAPKAKRIKEILLEMSQSQKSLLKSDKAKLVSAVDTLELVLLISLLLTVVLGCLLAYTISRSVTKPLGGEPQDMALLADCIANGDLTTDFDNSGKAQGLYLSMINMNTKLQGLVNDIHMLSQALASTSTETASIAEQTNNNVQAQYEQTELVATAVEEMTATVSEVAENAANCALLTEESGEITIKGKGNVQKTIVTIEQLSEEINQASKVIVSVQEKSQSIGSISEVIAGIAEQTNLLALNAAIEAARAGDQGRGFAVVADEVRSLASKTQESIASINSIIETLQNSSNEAVSVMQQSQQKAQDTLEQAHTSGESLNLIANSVQRIQDMVSQIAVASEEQASVTRDISQNVHQISSVAQQTSVGASETVQAGEEMSKQAEALQSLVSTFKV</sequence>
<evidence type="ECO:0000313" key="12">
    <source>
        <dbReference type="Proteomes" id="UP000595332"/>
    </source>
</evidence>
<evidence type="ECO:0000256" key="3">
    <source>
        <dbReference type="ARBA" id="ARBA00022692"/>
    </source>
</evidence>
<dbReference type="KEGG" id="njp:NEJAP_2905"/>
<evidence type="ECO:0000256" key="2">
    <source>
        <dbReference type="ARBA" id="ARBA00022519"/>
    </source>
</evidence>
<comment type="similarity">
    <text evidence="7">Belongs to the methyl-accepting chemotaxis (MCP) protein family.</text>
</comment>
<dbReference type="EMBL" id="AP014546">
    <property type="protein sequence ID" value="BBB30845.1"/>
    <property type="molecule type" value="Genomic_DNA"/>
</dbReference>
<comment type="subcellular location">
    <subcellularLocation>
        <location evidence="1">Cell inner membrane</location>
        <topology evidence="1">Multi-pass membrane protein</topology>
    </subcellularLocation>
</comment>
<dbReference type="PANTHER" id="PTHR32089">
    <property type="entry name" value="METHYL-ACCEPTING CHEMOTAXIS PROTEIN MCPB"/>
    <property type="match status" value="1"/>
</dbReference>
<dbReference type="Proteomes" id="UP000595332">
    <property type="component" value="Chromosome"/>
</dbReference>
<keyword evidence="3" id="KW-0812">Transmembrane</keyword>
<feature type="domain" description="T-SNARE coiled-coil homology" evidence="10">
    <location>
        <begin position="586"/>
        <end position="648"/>
    </location>
</feature>
<evidence type="ECO:0000256" key="7">
    <source>
        <dbReference type="ARBA" id="ARBA00029447"/>
    </source>
</evidence>
<keyword evidence="2" id="KW-0997">Cell inner membrane</keyword>
<dbReference type="PROSITE" id="PS50192">
    <property type="entry name" value="T_SNARE"/>
    <property type="match status" value="1"/>
</dbReference>
<dbReference type="CDD" id="cd11386">
    <property type="entry name" value="MCP_signal"/>
    <property type="match status" value="1"/>
</dbReference>
<dbReference type="SMART" id="SM00283">
    <property type="entry name" value="MA"/>
    <property type="match status" value="1"/>
</dbReference>
<dbReference type="GO" id="GO:0005886">
    <property type="term" value="C:plasma membrane"/>
    <property type="evidence" value="ECO:0007669"/>
    <property type="project" value="UniProtKB-SubCell"/>
</dbReference>
<dbReference type="Gene3D" id="1.10.287.950">
    <property type="entry name" value="Methyl-accepting chemotaxis protein"/>
    <property type="match status" value="1"/>
</dbReference>
<dbReference type="InterPro" id="IPR004089">
    <property type="entry name" value="MCPsignal_dom"/>
</dbReference>
<dbReference type="FunFam" id="1.10.287.950:FF:000001">
    <property type="entry name" value="Methyl-accepting chemotaxis sensory transducer"/>
    <property type="match status" value="1"/>
</dbReference>
<reference evidence="11 12" key="1">
    <citation type="journal article" date="2008" name="Int. J. Syst. Evol. Microbiol.">
        <title>Neptunomonas japonica sp. nov., an Osedax japonicus symbiont-like bacterium isolated from sediment adjacent to sperm whale carcasses off Kagoshima, Japan.</title>
        <authorList>
            <person name="Miyazaki M."/>
            <person name="Nogi Y."/>
            <person name="Fujiwara Y."/>
            <person name="Kawato M."/>
            <person name="Kubokawa K."/>
            <person name="Horikoshi K."/>
        </authorList>
    </citation>
    <scope>NUCLEOTIDE SEQUENCE [LARGE SCALE GENOMIC DNA]</scope>
    <source>
        <strain evidence="11 12">JAMM 1380</strain>
    </source>
</reference>
<dbReference type="GO" id="GO:0006935">
    <property type="term" value="P:chemotaxis"/>
    <property type="evidence" value="ECO:0007669"/>
    <property type="project" value="UniProtKB-ARBA"/>
</dbReference>
<dbReference type="PROSITE" id="PS50111">
    <property type="entry name" value="CHEMOTAXIS_TRANSDUC_2"/>
    <property type="match status" value="1"/>
</dbReference>
<organism evidence="11 12">
    <name type="scientific">Neptunomonas japonica JAMM 1380</name>
    <dbReference type="NCBI Taxonomy" id="1441457"/>
    <lineage>
        <taxon>Bacteria</taxon>
        <taxon>Pseudomonadati</taxon>
        <taxon>Pseudomonadota</taxon>
        <taxon>Gammaproteobacteria</taxon>
        <taxon>Oceanospirillales</taxon>
        <taxon>Oceanospirillaceae</taxon>
        <taxon>Neptunomonas</taxon>
    </lineage>
</organism>
<evidence type="ECO:0000256" key="6">
    <source>
        <dbReference type="ARBA" id="ARBA00023224"/>
    </source>
</evidence>
<keyword evidence="4" id="KW-1133">Transmembrane helix</keyword>
<keyword evidence="12" id="KW-1185">Reference proteome</keyword>
<keyword evidence="5" id="KW-0472">Membrane</keyword>
<dbReference type="Pfam" id="PF00015">
    <property type="entry name" value="MCPsignal"/>
    <property type="match status" value="1"/>
</dbReference>
<accession>A0A7R6PUQ9</accession>
<evidence type="ECO:0000256" key="8">
    <source>
        <dbReference type="PROSITE-ProRule" id="PRU00284"/>
    </source>
</evidence>
<name>A0A7R6PUQ9_9GAMM</name>
<evidence type="ECO:0000313" key="11">
    <source>
        <dbReference type="EMBL" id="BBB30845.1"/>
    </source>
</evidence>
<dbReference type="PANTHER" id="PTHR32089:SF119">
    <property type="entry name" value="METHYL-ACCEPTING CHEMOTAXIS PROTEIN CTPL"/>
    <property type="match status" value="1"/>
</dbReference>
<evidence type="ECO:0000256" key="5">
    <source>
        <dbReference type="ARBA" id="ARBA00023136"/>
    </source>
</evidence>
<proteinExistence type="inferred from homology"/>
<dbReference type="SUPFAM" id="SSF58104">
    <property type="entry name" value="Methyl-accepting chemotaxis protein (MCP) signaling domain"/>
    <property type="match status" value="1"/>
</dbReference>
<dbReference type="AlphaFoldDB" id="A0A7R6PUQ9"/>
<feature type="domain" description="Methyl-accepting transducer" evidence="9">
    <location>
        <begin position="399"/>
        <end position="635"/>
    </location>
</feature>
<dbReference type="GO" id="GO:0007165">
    <property type="term" value="P:signal transduction"/>
    <property type="evidence" value="ECO:0007669"/>
    <property type="project" value="UniProtKB-KW"/>
</dbReference>
<evidence type="ECO:0000256" key="4">
    <source>
        <dbReference type="ARBA" id="ARBA00022989"/>
    </source>
</evidence>
<evidence type="ECO:0000256" key="1">
    <source>
        <dbReference type="ARBA" id="ARBA00004429"/>
    </source>
</evidence>